<dbReference type="Pfam" id="PF24181">
    <property type="entry name" value="TPR_TTI1_C"/>
    <property type="match status" value="1"/>
</dbReference>
<dbReference type="PaxDb" id="29760-VIT_19s0085g00130.t01"/>
<evidence type="ECO:0000313" key="5">
    <source>
        <dbReference type="Proteomes" id="UP000009183"/>
    </source>
</evidence>
<dbReference type="InterPro" id="IPR016024">
    <property type="entry name" value="ARM-type_fold"/>
</dbReference>
<protein>
    <recommendedName>
        <fullName evidence="6">TELO2-interacting protein 1-like</fullName>
    </recommendedName>
</protein>
<dbReference type="InterPro" id="IPR057567">
    <property type="entry name" value="TPR_TTI1_C"/>
</dbReference>
<dbReference type="STRING" id="29760.F6H9X3"/>
<keyword evidence="5" id="KW-1185">Reference proteome</keyword>
<reference evidence="5" key="1">
    <citation type="journal article" date="2007" name="Nature">
        <title>The grapevine genome sequence suggests ancestral hexaploidization in major angiosperm phyla.</title>
        <authorList>
            <consortium name="The French-Italian Public Consortium for Grapevine Genome Characterization."/>
            <person name="Jaillon O."/>
            <person name="Aury J.-M."/>
            <person name="Noel B."/>
            <person name="Policriti A."/>
            <person name="Clepet C."/>
            <person name="Casagrande A."/>
            <person name="Choisne N."/>
            <person name="Aubourg S."/>
            <person name="Vitulo N."/>
            <person name="Jubin C."/>
            <person name="Vezzi A."/>
            <person name="Legeai F."/>
            <person name="Hugueney P."/>
            <person name="Dasilva C."/>
            <person name="Horner D."/>
            <person name="Mica E."/>
            <person name="Jublot D."/>
            <person name="Poulain J."/>
            <person name="Bruyere C."/>
            <person name="Billault A."/>
            <person name="Segurens B."/>
            <person name="Gouyvenoux M."/>
            <person name="Ugarte E."/>
            <person name="Cattonaro F."/>
            <person name="Anthouard V."/>
            <person name="Vico V."/>
            <person name="Del Fabbro C."/>
            <person name="Alaux M."/>
            <person name="Di Gaspero G."/>
            <person name="Dumas V."/>
            <person name="Felice N."/>
            <person name="Paillard S."/>
            <person name="Juman I."/>
            <person name="Moroldo M."/>
            <person name="Scalabrin S."/>
            <person name="Canaguier A."/>
            <person name="Le Clainche I."/>
            <person name="Malacrida G."/>
            <person name="Durand E."/>
            <person name="Pesole G."/>
            <person name="Laucou V."/>
            <person name="Chatelet P."/>
            <person name="Merdinoglu D."/>
            <person name="Delledonne M."/>
            <person name="Pezzotti M."/>
            <person name="Lecharny A."/>
            <person name="Scarpelli C."/>
            <person name="Artiguenave F."/>
            <person name="Pe M.E."/>
            <person name="Valle G."/>
            <person name="Morgante M."/>
            <person name="Caboche M."/>
            <person name="Adam-Blondon A.-F."/>
            <person name="Weissenbach J."/>
            <person name="Quetier F."/>
            <person name="Wincker P."/>
        </authorList>
    </citation>
    <scope>NUCLEOTIDE SEQUENCE [LARGE SCALE GENOMIC DNA]</scope>
    <source>
        <strain evidence="5">cv. Pinot noir / PN40024</strain>
    </source>
</reference>
<name>F6H9X3_VITVI</name>
<feature type="domain" description="TTI1 N-terminal TPR" evidence="2">
    <location>
        <begin position="225"/>
        <end position="476"/>
    </location>
</feature>
<sequence length="1408" mass="155998">MEETDRYNGGFIVGGGDGDDGDEAQRSSVFAELKTYCLELLGLLQNPQKHSSALPQLLRFLRKSPSVSLQPFLDYTLFPLLLLLDAAVDCRSLKKVDSEEKLISDVPKMPHKVSDSVAEGVLHCLEELLKKCQLGSVDQMVVVLKKLTYGALLSASEAAEEFREGVIRCFRALILSLQPCSDMSCSCKQSLGFPILLASGDLQVPLVNTSKYDSEPGECLIAFLQSQGASAAVGHWLSLLLKAADTEAQRGHRGSAKLRVEAFLSLRMLVAKVGSADALAFFLPGVVSQFSKVLYVSKTMISGAAGSVEAIDQAIRGVAEFLMVVLRDDANLSGLDNVIAGCHTNKDESTQSFLEELRQLPLKAQGQSETIAEDSSGEIISSISPKFGFEEKGSISSRKMLGSLHVTRTKDWIEKTSTQVDKLLCTTFPKICVHPAKKVRRGLLVAIQGLLSKCSHTLKKSRLMLLECLCVLVCDDSEEVSAVAQGFLEYLFSSSDKHHIECDVAEIFSRLIENLPKVVLGSEESVALSHAQQLLVLIYFSGPQFVVDHLLQSPIKAARFLDVFALCLSQNSVFSGSIDKLLLERPSSTGYLQSVAELKSSIRFTSDDQATLSTAPYEISKFAGLKDKEIQYPLENMQKDYELPHMPPWFVYVGSQKLYKALAGILRLVGLSTMADFRSEGYLSVITDIPLGYFRKLVSEVRMREYSKESWQSWYHRTGSGQLLRQASTAACMLNEMIFGISDQAVEDFARMFQKSKINQENMKGYDAGFSGDQHYRHEAPMINESIWRVWQGRGARSHLIDCIGNIMHEYLSSEVWDLPTEQKSSLLQADGEAGNFSLHFLCDTTLLHQEIYSFFVIIDGIGIFNICLGNDFASSGFLHSSLYLLLENLICPNFQIRRACDAILHVLATTSGYSTVGHLVLENADYVIDSICRQLRHLDLNPHVPNVLGAMLSYIGIAHKILPLLEEPMRTVSMELEILGRHQHPDLTIPFLKAVAEIAKASKKEACSMPIQTESYSIHVKSKMSDVEKKARVDSGKSSISCYEEDMDTSPEESEGADIYLNDADMHLDEWESILFKLNDSKRYRRTVGSIASSCLTAATPLVASVNQAACLVALDIVEDGIATLAKVEEAYRHEKETKEAIERVIKMCSFYHLQDTLDAAEEGTDENRLLPAMNKIWPFLVVCIRNKNPVAVRRCLDVMSKVIHICGGDFFSRRFHTDGTHFWKLLTTSPFQKQPVSKEERIPLQLPYRSAPTSPEDSMAEVSTLKVQAAMLNMIADLSLNKRSASALEAVLKKVSGLVVGIACSSVSGLRDAALNALTGLSSIDPDLIWLLLADVYYTFRKKHIPSPPTSDLPEISQILPPPSSPKDYLYVQYGGQSYGFDVDFSSVEIVFQKLHSDVFTSQMYI</sequence>
<evidence type="ECO:0000313" key="4">
    <source>
        <dbReference type="EMBL" id="CCB49016.1"/>
    </source>
</evidence>
<evidence type="ECO:0000259" key="2">
    <source>
        <dbReference type="Pfam" id="PF24173"/>
    </source>
</evidence>
<dbReference type="HOGENOM" id="CLU_005866_0_0_1"/>
<dbReference type="InParanoid" id="F6H9X3"/>
<dbReference type="eggNOG" id="KOG4524">
    <property type="taxonomic scope" value="Eukaryota"/>
</dbReference>
<dbReference type="EMBL" id="FN595503">
    <property type="protein sequence ID" value="CCB49016.1"/>
    <property type="molecule type" value="Genomic_DNA"/>
</dbReference>
<dbReference type="PANTHER" id="PTHR18460">
    <property type="entry name" value="TEL2 INTERACTING PROTEIN 1 TTI1 FAMILY MEMBER"/>
    <property type="match status" value="1"/>
</dbReference>
<dbReference type="PANTHER" id="PTHR18460:SF3">
    <property type="entry name" value="TELO2-INTERACTING PROTEIN 1 HOMOLOG"/>
    <property type="match status" value="1"/>
</dbReference>
<dbReference type="SUPFAM" id="SSF48371">
    <property type="entry name" value="ARM repeat"/>
    <property type="match status" value="1"/>
</dbReference>
<dbReference type="Pfam" id="PF24173">
    <property type="entry name" value="TPR_TTI1_N"/>
    <property type="match status" value="1"/>
</dbReference>
<proteinExistence type="predicted"/>
<dbReference type="GO" id="GO:0005737">
    <property type="term" value="C:cytoplasm"/>
    <property type="evidence" value="ECO:0000318"/>
    <property type="project" value="GO_Central"/>
</dbReference>
<dbReference type="Pfam" id="PF21547">
    <property type="entry name" value="TTI1"/>
    <property type="match status" value="1"/>
</dbReference>
<feature type="domain" description="TTI1 C-terminal TPR" evidence="3">
    <location>
        <begin position="1166"/>
        <end position="1332"/>
    </location>
</feature>
<accession>F6H9X3</accession>
<organism evidence="4 5">
    <name type="scientific">Vitis vinifera</name>
    <name type="common">Grape</name>
    <dbReference type="NCBI Taxonomy" id="29760"/>
    <lineage>
        <taxon>Eukaryota</taxon>
        <taxon>Viridiplantae</taxon>
        <taxon>Streptophyta</taxon>
        <taxon>Embryophyta</taxon>
        <taxon>Tracheophyta</taxon>
        <taxon>Spermatophyta</taxon>
        <taxon>Magnoliopsida</taxon>
        <taxon>eudicotyledons</taxon>
        <taxon>Gunneridae</taxon>
        <taxon>Pentapetalae</taxon>
        <taxon>rosids</taxon>
        <taxon>Vitales</taxon>
        <taxon>Vitaceae</taxon>
        <taxon>Viteae</taxon>
        <taxon>Vitis</taxon>
    </lineage>
</organism>
<dbReference type="FunCoup" id="F6H9X3">
    <property type="interactions" value="2318"/>
</dbReference>
<dbReference type="InterPro" id="IPR049362">
    <property type="entry name" value="TTI1_rpt"/>
</dbReference>
<dbReference type="InterPro" id="IPR052587">
    <property type="entry name" value="TELO2-interacting_protein_1"/>
</dbReference>
<feature type="region of interest" description="Disordered" evidence="1">
    <location>
        <begin position="1"/>
        <end position="21"/>
    </location>
</feature>
<evidence type="ECO:0008006" key="6">
    <source>
        <dbReference type="Google" id="ProtNLM"/>
    </source>
</evidence>
<gene>
    <name evidence="4" type="ordered locus">VIT_19s0085g00130</name>
</gene>
<evidence type="ECO:0000256" key="1">
    <source>
        <dbReference type="SAM" id="MobiDB-lite"/>
    </source>
</evidence>
<dbReference type="Proteomes" id="UP000009183">
    <property type="component" value="Chromosome 19"/>
</dbReference>
<evidence type="ECO:0000259" key="3">
    <source>
        <dbReference type="Pfam" id="PF24181"/>
    </source>
</evidence>
<dbReference type="ExpressionAtlas" id="F6H9X3">
    <property type="expression patterns" value="baseline and differential"/>
</dbReference>
<dbReference type="InterPro" id="IPR057566">
    <property type="entry name" value="TPR_TTI1_N"/>
</dbReference>
<dbReference type="OrthoDB" id="49511at2759"/>